<keyword evidence="2" id="KW-1185">Reference proteome</keyword>
<gene>
    <name evidence="1" type="ORF">FFLO_00327</name>
</gene>
<comment type="caution">
    <text evidence="1">The sequence shown here is derived from an EMBL/GenBank/DDBJ whole genome shotgun (WGS) entry which is preliminary data.</text>
</comment>
<protein>
    <submittedName>
        <fullName evidence="1">Uncharacterized protein</fullName>
    </submittedName>
</protein>
<name>A0A8K0JWD2_9TREE</name>
<dbReference type="Proteomes" id="UP000812966">
    <property type="component" value="Unassembled WGS sequence"/>
</dbReference>
<reference evidence="1" key="1">
    <citation type="submission" date="2020-04" db="EMBL/GenBank/DDBJ databases">
        <title>Analysis of mating type loci in Filobasidium floriforme.</title>
        <authorList>
            <person name="Nowrousian M."/>
        </authorList>
    </citation>
    <scope>NUCLEOTIDE SEQUENCE</scope>
    <source>
        <strain evidence="1">CBS 6242</strain>
    </source>
</reference>
<dbReference type="AlphaFoldDB" id="A0A8K0JWD2"/>
<organism evidence="1 2">
    <name type="scientific">Filobasidium floriforme</name>
    <dbReference type="NCBI Taxonomy" id="5210"/>
    <lineage>
        <taxon>Eukaryota</taxon>
        <taxon>Fungi</taxon>
        <taxon>Dikarya</taxon>
        <taxon>Basidiomycota</taxon>
        <taxon>Agaricomycotina</taxon>
        <taxon>Tremellomycetes</taxon>
        <taxon>Filobasidiales</taxon>
        <taxon>Filobasidiaceae</taxon>
        <taxon>Filobasidium</taxon>
    </lineage>
</organism>
<proteinExistence type="predicted"/>
<evidence type="ECO:0000313" key="1">
    <source>
        <dbReference type="EMBL" id="KAG7575337.1"/>
    </source>
</evidence>
<sequence length="120" mass="13465">MREVVKSLSFLLISVVRHTNGSGFESRVVNMRDLSGMTLVEGLLHRIDDSLSGRGRLQSRSRRHRMASVLGLRDIPVTRKPGVRVYLNLRRVPSRLVGAVREVGRVSRSSSELRLYGSPV</sequence>
<evidence type="ECO:0000313" key="2">
    <source>
        <dbReference type="Proteomes" id="UP000812966"/>
    </source>
</evidence>
<accession>A0A8K0JWD2</accession>
<dbReference type="EMBL" id="JABELV010000004">
    <property type="protein sequence ID" value="KAG7575337.1"/>
    <property type="molecule type" value="Genomic_DNA"/>
</dbReference>